<proteinExistence type="predicted"/>
<dbReference type="SUPFAM" id="SSF103473">
    <property type="entry name" value="MFS general substrate transporter"/>
    <property type="match status" value="1"/>
</dbReference>
<keyword evidence="7 8" id="KW-0472">Membrane</keyword>
<dbReference type="InterPro" id="IPR036259">
    <property type="entry name" value="MFS_trans_sf"/>
</dbReference>
<feature type="transmembrane region" description="Helical" evidence="8">
    <location>
        <begin position="251"/>
        <end position="275"/>
    </location>
</feature>
<keyword evidence="6 8" id="KW-1133">Transmembrane helix</keyword>
<dbReference type="PROSITE" id="PS00216">
    <property type="entry name" value="SUGAR_TRANSPORT_1"/>
    <property type="match status" value="1"/>
</dbReference>
<evidence type="ECO:0000256" key="8">
    <source>
        <dbReference type="SAM" id="Phobius"/>
    </source>
</evidence>
<feature type="transmembrane region" description="Helical" evidence="8">
    <location>
        <begin position="344"/>
        <end position="371"/>
    </location>
</feature>
<evidence type="ECO:0000313" key="10">
    <source>
        <dbReference type="EMBL" id="CAG6659406.1"/>
    </source>
</evidence>
<feature type="transmembrane region" description="Helical" evidence="8">
    <location>
        <begin position="287"/>
        <end position="309"/>
    </location>
</feature>
<dbReference type="InterPro" id="IPR020846">
    <property type="entry name" value="MFS_dom"/>
</dbReference>
<dbReference type="EMBL" id="HBUF01194177">
    <property type="protein sequence ID" value="CAG6659410.1"/>
    <property type="molecule type" value="Transcribed_RNA"/>
</dbReference>
<dbReference type="AlphaFoldDB" id="A0A8D8RYA0"/>
<feature type="transmembrane region" description="Helical" evidence="8">
    <location>
        <begin position="85"/>
        <end position="104"/>
    </location>
</feature>
<evidence type="ECO:0000256" key="4">
    <source>
        <dbReference type="ARBA" id="ARBA00022597"/>
    </source>
</evidence>
<dbReference type="FunFam" id="1.20.1250.20:FF:000218">
    <property type="entry name" value="facilitated trehalose transporter Tret1"/>
    <property type="match status" value="1"/>
</dbReference>
<reference evidence="10" key="1">
    <citation type="submission" date="2021-05" db="EMBL/GenBank/DDBJ databases">
        <authorList>
            <person name="Alioto T."/>
            <person name="Alioto T."/>
            <person name="Gomez Garrido J."/>
        </authorList>
    </citation>
    <scope>NUCLEOTIDE SEQUENCE</scope>
</reference>
<feature type="transmembrane region" description="Helical" evidence="8">
    <location>
        <begin position="53"/>
        <end position="73"/>
    </location>
</feature>
<feature type="transmembrane region" description="Helical" evidence="8">
    <location>
        <begin position="110"/>
        <end position="130"/>
    </location>
</feature>
<dbReference type="PROSITE" id="PS50850">
    <property type="entry name" value="MFS"/>
    <property type="match status" value="1"/>
</dbReference>
<evidence type="ECO:0000259" key="9">
    <source>
        <dbReference type="PROSITE" id="PS50850"/>
    </source>
</evidence>
<dbReference type="InterPro" id="IPR050549">
    <property type="entry name" value="MFS_Trehalose_Transporter"/>
</dbReference>
<feature type="transmembrane region" description="Helical" evidence="8">
    <location>
        <begin position="416"/>
        <end position="434"/>
    </location>
</feature>
<keyword evidence="2" id="KW-0813">Transport</keyword>
<comment type="subcellular location">
    <subcellularLocation>
        <location evidence="1">Cell membrane</location>
        <topology evidence="1">Multi-pass membrane protein</topology>
    </subcellularLocation>
</comment>
<dbReference type="EMBL" id="HBUF01194175">
    <property type="protein sequence ID" value="CAG6659406.1"/>
    <property type="molecule type" value="Transcribed_RNA"/>
</dbReference>
<dbReference type="InterPro" id="IPR005829">
    <property type="entry name" value="Sugar_transporter_CS"/>
</dbReference>
<feature type="transmembrane region" description="Helical" evidence="8">
    <location>
        <begin position="316"/>
        <end position="338"/>
    </location>
</feature>
<keyword evidence="5 8" id="KW-0812">Transmembrane</keyword>
<feature type="transmembrane region" description="Helical" evidence="8">
    <location>
        <begin position="142"/>
        <end position="165"/>
    </location>
</feature>
<dbReference type="PANTHER" id="PTHR48021">
    <property type="match status" value="1"/>
</dbReference>
<feature type="transmembrane region" description="Helical" evidence="8">
    <location>
        <begin position="383"/>
        <end position="404"/>
    </location>
</feature>
<dbReference type="InterPro" id="IPR005828">
    <property type="entry name" value="MFS_sugar_transport-like"/>
</dbReference>
<feature type="domain" description="Major facilitator superfamily (MFS) profile" evidence="9">
    <location>
        <begin position="14"/>
        <end position="438"/>
    </location>
</feature>
<evidence type="ECO:0000256" key="7">
    <source>
        <dbReference type="ARBA" id="ARBA00023136"/>
    </source>
</evidence>
<dbReference type="EMBL" id="HBUF01194179">
    <property type="protein sequence ID" value="CAG6659414.1"/>
    <property type="molecule type" value="Transcribed_RNA"/>
</dbReference>
<keyword evidence="3" id="KW-1003">Cell membrane</keyword>
<feature type="transmembrane region" description="Helical" evidence="8">
    <location>
        <begin position="12"/>
        <end position="33"/>
    </location>
</feature>
<organism evidence="10">
    <name type="scientific">Cacopsylla melanoneura</name>
    <dbReference type="NCBI Taxonomy" id="428564"/>
    <lineage>
        <taxon>Eukaryota</taxon>
        <taxon>Metazoa</taxon>
        <taxon>Ecdysozoa</taxon>
        <taxon>Arthropoda</taxon>
        <taxon>Hexapoda</taxon>
        <taxon>Insecta</taxon>
        <taxon>Pterygota</taxon>
        <taxon>Neoptera</taxon>
        <taxon>Paraneoptera</taxon>
        <taxon>Hemiptera</taxon>
        <taxon>Sternorrhyncha</taxon>
        <taxon>Psylloidea</taxon>
        <taxon>Psyllidae</taxon>
        <taxon>Psyllinae</taxon>
        <taxon>Cacopsylla</taxon>
    </lineage>
</organism>
<evidence type="ECO:0000256" key="5">
    <source>
        <dbReference type="ARBA" id="ARBA00022692"/>
    </source>
</evidence>
<dbReference type="EMBL" id="HBUF01194176">
    <property type="protein sequence ID" value="CAG6659408.1"/>
    <property type="molecule type" value="Transcribed_RNA"/>
</dbReference>
<sequence length="478" mass="54115">MALIPMCDLKQWIAAIIANIMAFCLGVLSGWLSAVLPFFQSDNSPVGPVSQDYISWLGSIPFLSALAGTFIWGNLSERYGRKNTGIILGVPHVIMYSIMCLSHNQTAVLIARVIGGLSNVGCLMCVNLYVKEISSNKMRATLTNMLSFSMTVGTLYSFLMCSMFSYDVFNYSLLGISISYLFLFSLLPESPVYLIKNELTEEAKRALSWLRATRDRNLIEDEIDELKCLFLNKTSIGLVDIFKTKYYFKTLSIGVFLHCAFLNFTGFAVLITYSTQIFQKLVGEHDVSFYNIGFAVLQIISGILSFILADKLGRKFFMLFTLIFSASILCSLAFYNYFQVHIDFYIPIPVILIYGFMLIFCTVGQPVLYIFYNELISSESCNYIISMMMLIKNLGWFIVCKLYSALMEWLKVYGLFWMYGGLCIVITIIIAFWIPETKNKSLRQLKTELKCDDKSPVDNDALVINADNSDNSDNTNHV</sequence>
<dbReference type="GO" id="GO:0022857">
    <property type="term" value="F:transmembrane transporter activity"/>
    <property type="evidence" value="ECO:0007669"/>
    <property type="project" value="InterPro"/>
</dbReference>
<name>A0A8D8RYA0_9HEMI</name>
<keyword evidence="4" id="KW-0762">Sugar transport</keyword>
<dbReference type="Gene3D" id="1.20.1250.20">
    <property type="entry name" value="MFS general substrate transporter like domains"/>
    <property type="match status" value="1"/>
</dbReference>
<evidence type="ECO:0000256" key="1">
    <source>
        <dbReference type="ARBA" id="ARBA00004651"/>
    </source>
</evidence>
<protein>
    <submittedName>
        <fullName evidence="10">Facilitated trehalose transporter Tret1</fullName>
    </submittedName>
</protein>
<evidence type="ECO:0000256" key="6">
    <source>
        <dbReference type="ARBA" id="ARBA00022989"/>
    </source>
</evidence>
<accession>A0A8D8RYA0</accession>
<feature type="transmembrane region" description="Helical" evidence="8">
    <location>
        <begin position="171"/>
        <end position="195"/>
    </location>
</feature>
<evidence type="ECO:0000256" key="2">
    <source>
        <dbReference type="ARBA" id="ARBA00022448"/>
    </source>
</evidence>
<evidence type="ECO:0000256" key="3">
    <source>
        <dbReference type="ARBA" id="ARBA00022475"/>
    </source>
</evidence>
<dbReference type="GO" id="GO:0005886">
    <property type="term" value="C:plasma membrane"/>
    <property type="evidence" value="ECO:0007669"/>
    <property type="project" value="UniProtKB-SubCell"/>
</dbReference>
<dbReference type="Pfam" id="PF00083">
    <property type="entry name" value="Sugar_tr"/>
    <property type="match status" value="1"/>
</dbReference>
<dbReference type="PANTHER" id="PTHR48021:SF33">
    <property type="entry name" value="AT22075P-RELATED"/>
    <property type="match status" value="1"/>
</dbReference>